<keyword evidence="1" id="KW-1133">Transmembrane helix</keyword>
<keyword evidence="1" id="KW-0812">Transmembrane</keyword>
<dbReference type="Pfam" id="PF00211">
    <property type="entry name" value="Guanylate_cyc"/>
    <property type="match status" value="1"/>
</dbReference>
<proteinExistence type="predicted"/>
<dbReference type="GO" id="GO:0004016">
    <property type="term" value="F:adenylate cyclase activity"/>
    <property type="evidence" value="ECO:0007669"/>
    <property type="project" value="UniProtKB-EC"/>
</dbReference>
<dbReference type="SMART" id="SM00044">
    <property type="entry name" value="CYCc"/>
    <property type="match status" value="1"/>
</dbReference>
<dbReference type="InterPro" id="IPR007890">
    <property type="entry name" value="CHASE2"/>
</dbReference>
<dbReference type="SUPFAM" id="SSF55073">
    <property type="entry name" value="Nucleotide cyclase"/>
    <property type="match status" value="1"/>
</dbReference>
<dbReference type="EMBL" id="JACIIV010000005">
    <property type="protein sequence ID" value="MBB6226715.1"/>
    <property type="molecule type" value="Genomic_DNA"/>
</dbReference>
<dbReference type="GO" id="GO:0009190">
    <property type="term" value="P:cyclic nucleotide biosynthetic process"/>
    <property type="evidence" value="ECO:0007669"/>
    <property type="project" value="InterPro"/>
</dbReference>
<organism evidence="3 4">
    <name type="scientific">Polymorphobacter multimanifer</name>
    <dbReference type="NCBI Taxonomy" id="1070431"/>
    <lineage>
        <taxon>Bacteria</taxon>
        <taxon>Pseudomonadati</taxon>
        <taxon>Pseudomonadota</taxon>
        <taxon>Alphaproteobacteria</taxon>
        <taxon>Sphingomonadales</taxon>
        <taxon>Sphingosinicellaceae</taxon>
        <taxon>Polymorphobacter</taxon>
    </lineage>
</organism>
<feature type="transmembrane region" description="Helical" evidence="1">
    <location>
        <begin position="20"/>
        <end position="38"/>
    </location>
</feature>
<feature type="domain" description="Guanylate cyclase" evidence="2">
    <location>
        <begin position="425"/>
        <end position="558"/>
    </location>
</feature>
<dbReference type="RefSeq" id="WP_184195941.1">
    <property type="nucleotide sequence ID" value="NZ_JACIIV010000005.1"/>
</dbReference>
<evidence type="ECO:0000313" key="4">
    <source>
        <dbReference type="Proteomes" id="UP000538147"/>
    </source>
</evidence>
<dbReference type="InterPro" id="IPR050697">
    <property type="entry name" value="Adenylyl/Guanylyl_Cyclase_3/4"/>
</dbReference>
<dbReference type="SMART" id="SM01080">
    <property type="entry name" value="CHASE2"/>
    <property type="match status" value="1"/>
</dbReference>
<keyword evidence="1" id="KW-0472">Membrane</keyword>
<dbReference type="CDD" id="cd07302">
    <property type="entry name" value="CHD"/>
    <property type="match status" value="1"/>
</dbReference>
<dbReference type="GO" id="GO:0035556">
    <property type="term" value="P:intracellular signal transduction"/>
    <property type="evidence" value="ECO:0007669"/>
    <property type="project" value="InterPro"/>
</dbReference>
<evidence type="ECO:0000256" key="1">
    <source>
        <dbReference type="SAM" id="Phobius"/>
    </source>
</evidence>
<dbReference type="PANTHER" id="PTHR43081">
    <property type="entry name" value="ADENYLATE CYCLASE, TERMINAL-DIFFERENTIATION SPECIFIC-RELATED"/>
    <property type="match status" value="1"/>
</dbReference>
<name>A0A841LA58_9SPHN</name>
<dbReference type="Proteomes" id="UP000538147">
    <property type="component" value="Unassembled WGS sequence"/>
</dbReference>
<feature type="transmembrane region" description="Helical" evidence="1">
    <location>
        <begin position="307"/>
        <end position="325"/>
    </location>
</feature>
<feature type="transmembrane region" description="Helical" evidence="1">
    <location>
        <begin position="332"/>
        <end position="351"/>
    </location>
</feature>
<dbReference type="PANTHER" id="PTHR43081:SF1">
    <property type="entry name" value="ADENYLATE CYCLASE, TERMINAL-DIFFERENTIATION SPECIFIC"/>
    <property type="match status" value="1"/>
</dbReference>
<feature type="transmembrane region" description="Helical" evidence="1">
    <location>
        <begin position="363"/>
        <end position="381"/>
    </location>
</feature>
<keyword evidence="3" id="KW-0456">Lyase</keyword>
<dbReference type="Pfam" id="PF05226">
    <property type="entry name" value="CHASE2"/>
    <property type="match status" value="1"/>
</dbReference>
<protein>
    <submittedName>
        <fullName evidence="3">Adenylate cyclase</fullName>
        <ecNumber evidence="3">4.6.1.1</ecNumber>
    </submittedName>
</protein>
<keyword evidence="4" id="KW-1185">Reference proteome</keyword>
<dbReference type="EC" id="4.6.1.1" evidence="3"/>
<accession>A0A841LA58</accession>
<reference evidence="3 4" key="1">
    <citation type="submission" date="2020-08" db="EMBL/GenBank/DDBJ databases">
        <title>Genomic Encyclopedia of Type Strains, Phase IV (KMG-IV): sequencing the most valuable type-strain genomes for metagenomic binning, comparative biology and taxonomic classification.</title>
        <authorList>
            <person name="Goeker M."/>
        </authorList>
    </citation>
    <scope>NUCLEOTIDE SEQUENCE [LARGE SCALE GENOMIC DNA]</scope>
    <source>
        <strain evidence="3 4">DSM 102189</strain>
    </source>
</reference>
<gene>
    <name evidence="3" type="ORF">FHS79_000873</name>
</gene>
<dbReference type="PROSITE" id="PS50125">
    <property type="entry name" value="GUANYLATE_CYCLASE_2"/>
    <property type="match status" value="1"/>
</dbReference>
<dbReference type="InterPro" id="IPR029787">
    <property type="entry name" value="Nucleotide_cyclase"/>
</dbReference>
<dbReference type="AlphaFoldDB" id="A0A841LA58"/>
<evidence type="ECO:0000313" key="3">
    <source>
        <dbReference type="EMBL" id="MBB6226715.1"/>
    </source>
</evidence>
<evidence type="ECO:0000259" key="2">
    <source>
        <dbReference type="PROSITE" id="PS50125"/>
    </source>
</evidence>
<sequence length="663" mass="71621">MTDLLHPLRRFLGNVGLGRLLVTLLVIIAGIGIARFSWQLPVLVDTERGLYDVRQFIAAPVVEQDPRISIIVFTEETLASTGKRSPLDRKLLADALRSIDTMGARSIGIDILIDQGQPDDGYLVETFRAMRTPTRLATVAENEAVPTLPPWQDKFLRRFQSRIATPQVGGGDVRVDVDTDNVIRRFPAQLSGAKPLLMDLMAADAGWGGRPMRDYAGGIAFRRQKDDEHPVFTMLPIELFADPAMAAAMAPLVKDRLILIGADLSMVDRFETPLTRVSGQDTPGVAIHGHLLAQRLDDRILTLLPDWAYWIAAVLVVGAGALTSISPFRAAITAGIGAVEIAGLIGLPFLLQSLDIDTIGLPAGGWVIGFIIAYAATAASARSIGVEQRAFAQSALGKYLPPDIAQMIIQQPEKLALHGEKRRIYALFTDIEGFTKLSDSLAAEELSILLNAYLDDISRIILAHGGTIDKFVGDAVIAFWGAPVARPDDADRALAAARAIQQYSGEQLGRNTETKGPRIGRTRIGVHRGNAVVGNFGGTDRIQYTALGDAMNTAARLEAANKATGSYTMVSREAIANIREPVCRSLGRITLRGRGDPIEVYEPVADAESAAQHNVLWKRFEAGDAAALQAFRTLAAEHPDDTILAKLVSRLETLEPGGSYVVS</sequence>
<comment type="caution">
    <text evidence="3">The sequence shown here is derived from an EMBL/GenBank/DDBJ whole genome shotgun (WGS) entry which is preliminary data.</text>
</comment>
<dbReference type="Gene3D" id="3.30.70.1230">
    <property type="entry name" value="Nucleotide cyclase"/>
    <property type="match status" value="1"/>
</dbReference>
<dbReference type="InterPro" id="IPR001054">
    <property type="entry name" value="A/G_cyclase"/>
</dbReference>